<accession>A0A178FG93</accession>
<dbReference type="InterPro" id="IPR028884">
    <property type="entry name" value="Trm82"/>
</dbReference>
<dbReference type="FunFam" id="3.20.20.210:FF:000004">
    <property type="entry name" value="Uroporphyrinogen decarboxylase"/>
    <property type="match status" value="1"/>
</dbReference>
<sequence length="904" mass="99437">MALRQPIQRIAQLQRAQRDIFVAAAGPNLYTFDAQDGAQLDVWPAPTADQHSLPGENQPLTKNESTPDRAGTPPPEKKRKLSPASSATKDDTNAQKASTTWTTIPLLLCTPSGEHVIAVTAEDKCLRVFAIGLDGTLKQQSERGMPKRPCALALAQNNSVILCGDKFGDVYSLPLLLDENAKPPAAATTPTPVEEPKAFKPSANPLTVHTKKNLYSLQQQLRSQVVKREKVGPSFELKLLLGHVSMLTDLASVSLPAESRSYILSADRDEHIRVSRGLPQAHIIHGYCQGHTSFISKLCIPCWSPEFLISGGGDSYIIVWNWREGSVLQRIPLQLTSQNSPVTIAVTGIRAVSFKGDTDLYQLAKGAIFVSIEGSQEIISFSVKSDNILEPLPAINASGNVLDITNQNDKGTIIVSSDHVHEPGSTTQQRFRSVSPGTSLQQFTATVDSGSLRWEESHPPALRKINACSSFSFDLPGDEKERQKQLKHLGESLYYTGNLRKSVRAFDTLFTAEVILQAGWSRFHPSTSPTLSHYSPHQPAMANQFAPLKNDLLLRAARGQTVERPPIWIMRQAGRYLPEYHEAKGNRDFFECCRSPEVASTLTLQPIERYAGLIDAAIIFSDILVIPQAMGMEVEMIDKKGPSFPSPLRTPEDEQYTQVLSRTVDVTKELDYVYKAITLTRQKLEGRVPLIGFAGAPWTLLCYMVEGGGSKMFAAIKTWIYKYPDASKNLLQKISEVCVEHLAQQVKAGAQMIQVFDSWAGELSPRSFAEFSLPYLRFVSANLPKRLQEMGLEAVPMTVFAKGAWYALDELCESGYNVVGLDWQHDAAKARAVANGRVVLQGNADPGCLYGAREGVTAVVEEMVKGFGGGKQGWIANLGHGVTPFVKPDDLKFYFEEIHRLTAA</sequence>
<comment type="caution">
    <text evidence="20">The sequence shown here is derived from an EMBL/GenBank/DDBJ whole genome shotgun (WGS) entry which is preliminary data.</text>
</comment>
<dbReference type="SUPFAM" id="SSF50978">
    <property type="entry name" value="WD40 repeat-like"/>
    <property type="match status" value="1"/>
</dbReference>
<dbReference type="InterPro" id="IPR000257">
    <property type="entry name" value="Uroporphyrinogen_deCOase"/>
</dbReference>
<evidence type="ECO:0000256" key="8">
    <source>
        <dbReference type="ARBA" id="ARBA00023133"/>
    </source>
</evidence>
<comment type="similarity">
    <text evidence="3 16">Belongs to the uroporphyrinogen decarboxylase family.</text>
</comment>
<comment type="subcellular location">
    <subcellularLocation>
        <location evidence="1">Cytoplasm</location>
    </subcellularLocation>
    <subcellularLocation>
        <location evidence="14">Nucleus</location>
    </subcellularLocation>
</comment>
<comment type="pathway">
    <text evidence="2 15">Porphyrin-containing compound metabolism; protoporphyrin-IX biosynthesis; coproporphyrinogen-III from 5-aminolevulinate: step 4/4.</text>
</comment>
<evidence type="ECO:0000256" key="16">
    <source>
        <dbReference type="RuleBase" id="RU004169"/>
    </source>
</evidence>
<feature type="region of interest" description="Disordered" evidence="17">
    <location>
        <begin position="45"/>
        <end position="97"/>
    </location>
</feature>
<dbReference type="PROSITE" id="PS00906">
    <property type="entry name" value="UROD_1"/>
    <property type="match status" value="1"/>
</dbReference>
<reference evidence="20 21" key="1">
    <citation type="submission" date="2016-05" db="EMBL/GenBank/DDBJ databases">
        <title>Genome sequencing of Trichophyton violaceum CMCC(F)T3l isolated from hair.</title>
        <authorList>
            <person name="Zhan P."/>
            <person name="Tao Y."/>
            <person name="Liu W."/>
        </authorList>
    </citation>
    <scope>NUCLEOTIDE SEQUENCE [LARGE SCALE GENOMIC DNA]</scope>
    <source>
        <strain evidence="21">CMCC(F)T3l</strain>
    </source>
</reference>
<dbReference type="SUPFAM" id="SSF51726">
    <property type="entry name" value="UROD/MetE-like"/>
    <property type="match status" value="1"/>
</dbReference>
<dbReference type="Gene3D" id="2.130.10.10">
    <property type="entry name" value="YVTN repeat-like/Quinoprotein amine dehydrogenase"/>
    <property type="match status" value="1"/>
</dbReference>
<feature type="domain" description="Uroporphyrinogen decarboxylase (URO-D)" evidence="19">
    <location>
        <begin position="691"/>
        <end position="707"/>
    </location>
</feature>
<dbReference type="UniPathway" id="UPA00989"/>
<comment type="function">
    <text evidence="13">Catalyzes the sequential decarboxylation of four acetate groups of uroporphyrinogen-III (octacarboxyporphyrin) to yield coproporphyrinogen-III (tetracarboxyporphyrin) with the formation of intermediate hepta-, hexa- and penta-carboxylate porphyrinogens in the heme biosynthesis pathway. Acts on a number of porphyrinogens, but only coproporphyrinogen III can ultimately be converted to heme.</text>
</comment>
<dbReference type="UniPathway" id="UPA00251">
    <property type="reaction ID" value="UER00321"/>
</dbReference>
<evidence type="ECO:0000256" key="12">
    <source>
        <dbReference type="ARBA" id="ARBA00052550"/>
    </source>
</evidence>
<keyword evidence="8" id="KW-0350">Heme biosynthesis</keyword>
<keyword evidence="21" id="KW-1185">Reference proteome</keyword>
<dbReference type="PROSITE" id="PS00907">
    <property type="entry name" value="UROD_2"/>
    <property type="match status" value="1"/>
</dbReference>
<comment type="catalytic activity">
    <reaction evidence="12">
        <text>uroporphyrinogen I + 4 H(+) = coproporphyrinogen I + 4 CO2</text>
        <dbReference type="Rhea" id="RHEA:31239"/>
        <dbReference type="ChEBI" id="CHEBI:15378"/>
        <dbReference type="ChEBI" id="CHEBI:16526"/>
        <dbReference type="ChEBI" id="CHEBI:62626"/>
        <dbReference type="ChEBI" id="CHEBI:62631"/>
    </reaction>
</comment>
<evidence type="ECO:0000256" key="13">
    <source>
        <dbReference type="ARBA" id="ARBA00058098"/>
    </source>
</evidence>
<dbReference type="EMBL" id="LHPN01000007">
    <property type="protein sequence ID" value="OAL71054.1"/>
    <property type="molecule type" value="Genomic_DNA"/>
</dbReference>
<comment type="function">
    <text evidence="14">Required for the formation of N(7)-methylguanine at position 46 (m7G46) in tRNA. In the complex, it is required to stabilize and induce conformational changes of the catalytic subunit.</text>
</comment>
<dbReference type="GO" id="GO:0005634">
    <property type="term" value="C:nucleus"/>
    <property type="evidence" value="ECO:0007669"/>
    <property type="project" value="UniProtKB-SubCell"/>
</dbReference>
<dbReference type="HAMAP" id="MF_00218">
    <property type="entry name" value="URO_D"/>
    <property type="match status" value="1"/>
</dbReference>
<proteinExistence type="inferred from homology"/>
<keyword evidence="7 15" id="KW-0210">Decarboxylase</keyword>
<feature type="compositionally biased region" description="Low complexity" evidence="17">
    <location>
        <begin position="182"/>
        <end position="192"/>
    </location>
</feature>
<dbReference type="GO" id="GO:0106004">
    <property type="term" value="P:tRNA (guanine-N7)-methylation"/>
    <property type="evidence" value="ECO:0007669"/>
    <property type="project" value="UniProtKB-UniRule"/>
</dbReference>
<dbReference type="GO" id="GO:0004853">
    <property type="term" value="F:uroporphyrinogen decarboxylase activity"/>
    <property type="evidence" value="ECO:0007669"/>
    <property type="project" value="UniProtKB-EC"/>
</dbReference>
<keyword evidence="9 15" id="KW-0456">Lyase</keyword>
<feature type="region of interest" description="Disordered" evidence="17">
    <location>
        <begin position="182"/>
        <end position="204"/>
    </location>
</feature>
<comment type="similarity">
    <text evidence="14">Belongs to the WD repeat TRM82 family.</text>
</comment>
<protein>
    <recommendedName>
        <fullName evidence="5 15">Uroporphyrinogen decarboxylase</fullName>
        <ecNumber evidence="4 15">4.1.1.37</ecNumber>
    </recommendedName>
</protein>
<dbReference type="InterPro" id="IPR006361">
    <property type="entry name" value="Uroporphyrinogen_deCO2ase_HemE"/>
</dbReference>
<evidence type="ECO:0000313" key="20">
    <source>
        <dbReference type="EMBL" id="OAL71054.1"/>
    </source>
</evidence>
<dbReference type="InterPro" id="IPR015943">
    <property type="entry name" value="WD40/YVTN_repeat-like_dom_sf"/>
</dbReference>
<evidence type="ECO:0000256" key="14">
    <source>
        <dbReference type="HAMAP-Rule" id="MF_03056"/>
    </source>
</evidence>
<dbReference type="EC" id="4.1.1.37" evidence="4 15"/>
<comment type="catalytic activity">
    <reaction evidence="11 15">
        <text>uroporphyrinogen III + 4 H(+) = coproporphyrinogen III + 4 CO2</text>
        <dbReference type="Rhea" id="RHEA:19865"/>
        <dbReference type="ChEBI" id="CHEBI:15378"/>
        <dbReference type="ChEBI" id="CHEBI:16526"/>
        <dbReference type="ChEBI" id="CHEBI:57308"/>
        <dbReference type="ChEBI" id="CHEBI:57309"/>
        <dbReference type="EC" id="4.1.1.37"/>
    </reaction>
</comment>
<dbReference type="Gene3D" id="3.20.20.210">
    <property type="match status" value="1"/>
</dbReference>
<dbReference type="InterPro" id="IPR038071">
    <property type="entry name" value="UROD/MetE-like_sf"/>
</dbReference>
<evidence type="ECO:0000256" key="10">
    <source>
        <dbReference type="ARBA" id="ARBA00023244"/>
    </source>
</evidence>
<evidence type="ECO:0000256" key="9">
    <source>
        <dbReference type="ARBA" id="ARBA00023239"/>
    </source>
</evidence>
<evidence type="ECO:0000256" key="15">
    <source>
        <dbReference type="RuleBase" id="RU000554"/>
    </source>
</evidence>
<gene>
    <name evidence="20" type="ORF">A7D00_4716</name>
</gene>
<dbReference type="InterPro" id="IPR036322">
    <property type="entry name" value="WD40_repeat_dom_sf"/>
</dbReference>
<keyword evidence="14" id="KW-0677">Repeat</keyword>
<keyword evidence="14" id="KW-0539">Nucleus</keyword>
<keyword evidence="6" id="KW-0963">Cytoplasm</keyword>
<evidence type="ECO:0000256" key="7">
    <source>
        <dbReference type="ARBA" id="ARBA00022793"/>
    </source>
</evidence>
<keyword evidence="14" id="KW-0819">tRNA processing</keyword>
<dbReference type="PANTHER" id="PTHR21091">
    <property type="entry name" value="METHYLTETRAHYDROFOLATE:HOMOCYSTEINE METHYLTRANSFERASE RELATED"/>
    <property type="match status" value="1"/>
</dbReference>
<dbReference type="AlphaFoldDB" id="A0A178FG93"/>
<dbReference type="OrthoDB" id="339900at2759"/>
<dbReference type="NCBIfam" id="TIGR01464">
    <property type="entry name" value="hemE"/>
    <property type="match status" value="1"/>
</dbReference>
<dbReference type="PANTHER" id="PTHR21091:SF169">
    <property type="entry name" value="UROPORPHYRINOGEN DECARBOXYLASE"/>
    <property type="match status" value="1"/>
</dbReference>
<dbReference type="Proteomes" id="UP000243519">
    <property type="component" value="Unassembled WGS sequence"/>
</dbReference>
<keyword evidence="10 15" id="KW-0627">Porphyrin biosynthesis</keyword>
<evidence type="ECO:0000256" key="1">
    <source>
        <dbReference type="ARBA" id="ARBA00004496"/>
    </source>
</evidence>
<dbReference type="GO" id="GO:0005829">
    <property type="term" value="C:cytosol"/>
    <property type="evidence" value="ECO:0007669"/>
    <property type="project" value="TreeGrafter"/>
</dbReference>
<evidence type="ECO:0000259" key="18">
    <source>
        <dbReference type="PROSITE" id="PS00906"/>
    </source>
</evidence>
<evidence type="ECO:0000256" key="4">
    <source>
        <dbReference type="ARBA" id="ARBA00012288"/>
    </source>
</evidence>
<organism evidence="20 21">
    <name type="scientific">Trichophyton violaceum</name>
    <dbReference type="NCBI Taxonomy" id="34388"/>
    <lineage>
        <taxon>Eukaryota</taxon>
        <taxon>Fungi</taxon>
        <taxon>Dikarya</taxon>
        <taxon>Ascomycota</taxon>
        <taxon>Pezizomycotina</taxon>
        <taxon>Eurotiomycetes</taxon>
        <taxon>Eurotiomycetidae</taxon>
        <taxon>Onygenales</taxon>
        <taxon>Arthrodermataceae</taxon>
        <taxon>Trichophyton</taxon>
    </lineage>
</organism>
<evidence type="ECO:0000256" key="2">
    <source>
        <dbReference type="ARBA" id="ARBA00004804"/>
    </source>
</evidence>
<evidence type="ECO:0000259" key="19">
    <source>
        <dbReference type="PROSITE" id="PS00907"/>
    </source>
</evidence>
<feature type="domain" description="Uroporphyrinogen decarboxylase (URO-D)" evidence="18">
    <location>
        <begin position="566"/>
        <end position="575"/>
    </location>
</feature>
<dbReference type="Pfam" id="PF01208">
    <property type="entry name" value="URO-D"/>
    <property type="match status" value="1"/>
</dbReference>
<evidence type="ECO:0000256" key="17">
    <source>
        <dbReference type="SAM" id="MobiDB-lite"/>
    </source>
</evidence>
<dbReference type="CDD" id="cd00717">
    <property type="entry name" value="URO-D"/>
    <property type="match status" value="1"/>
</dbReference>
<comment type="pathway">
    <text evidence="14">tRNA modification; N(7)-methylguanine-tRNA biosynthesis.</text>
</comment>
<evidence type="ECO:0000313" key="21">
    <source>
        <dbReference type="Proteomes" id="UP000243519"/>
    </source>
</evidence>
<evidence type="ECO:0000256" key="6">
    <source>
        <dbReference type="ARBA" id="ARBA00022490"/>
    </source>
</evidence>
<dbReference type="GO" id="GO:0006782">
    <property type="term" value="P:protoporphyrinogen IX biosynthetic process"/>
    <property type="evidence" value="ECO:0007669"/>
    <property type="project" value="UniProtKB-UniPathway"/>
</dbReference>
<evidence type="ECO:0000256" key="5">
    <source>
        <dbReference type="ARBA" id="ARBA00014308"/>
    </source>
</evidence>
<keyword evidence="14" id="KW-0853">WD repeat</keyword>
<name>A0A178FG93_TRIVO</name>
<evidence type="ECO:0000256" key="11">
    <source>
        <dbReference type="ARBA" id="ARBA00048033"/>
    </source>
</evidence>
<dbReference type="HAMAP" id="MF_03056">
    <property type="entry name" value="TRM82"/>
    <property type="match status" value="1"/>
</dbReference>
<evidence type="ECO:0000256" key="3">
    <source>
        <dbReference type="ARBA" id="ARBA00009935"/>
    </source>
</evidence>